<accession>A0A7W8QJH2</accession>
<dbReference type="PROSITE" id="PS50977">
    <property type="entry name" value="HTH_TETR_2"/>
    <property type="match status" value="1"/>
</dbReference>
<dbReference type="PRINTS" id="PR00455">
    <property type="entry name" value="HTHTETR"/>
</dbReference>
<dbReference type="InterPro" id="IPR001647">
    <property type="entry name" value="HTH_TetR"/>
</dbReference>
<keyword evidence="7" id="KW-1185">Reference proteome</keyword>
<evidence type="ECO:0000256" key="4">
    <source>
        <dbReference type="PROSITE-ProRule" id="PRU00335"/>
    </source>
</evidence>
<dbReference type="InterPro" id="IPR041669">
    <property type="entry name" value="TetR_C_15"/>
</dbReference>
<reference evidence="6 7" key="1">
    <citation type="submission" date="2020-08" db="EMBL/GenBank/DDBJ databases">
        <title>Sequencing the genomes of 1000 actinobacteria strains.</title>
        <authorList>
            <person name="Klenk H.-P."/>
        </authorList>
    </citation>
    <scope>NUCLEOTIDE SEQUENCE [LARGE SCALE GENOMIC DNA]</scope>
    <source>
        <strain evidence="6 7">DSM 44551</strain>
    </source>
</reference>
<gene>
    <name evidence="6" type="ORF">HDA36_000725</name>
</gene>
<comment type="caution">
    <text evidence="6">The sequence shown here is derived from an EMBL/GenBank/DDBJ whole genome shotgun (WGS) entry which is preliminary data.</text>
</comment>
<organism evidence="6 7">
    <name type="scientific">Nocardiopsis composta</name>
    <dbReference type="NCBI Taxonomy" id="157465"/>
    <lineage>
        <taxon>Bacteria</taxon>
        <taxon>Bacillati</taxon>
        <taxon>Actinomycetota</taxon>
        <taxon>Actinomycetes</taxon>
        <taxon>Streptosporangiales</taxon>
        <taxon>Nocardiopsidaceae</taxon>
        <taxon>Nocardiopsis</taxon>
    </lineage>
</organism>
<dbReference type="PANTHER" id="PTHR30055:SF234">
    <property type="entry name" value="HTH-TYPE TRANSCRIPTIONAL REGULATOR BETI"/>
    <property type="match status" value="1"/>
</dbReference>
<dbReference type="InterPro" id="IPR036271">
    <property type="entry name" value="Tet_transcr_reg_TetR-rel_C_sf"/>
</dbReference>
<feature type="domain" description="HTH tetR-type" evidence="5">
    <location>
        <begin position="20"/>
        <end position="80"/>
    </location>
</feature>
<dbReference type="InterPro" id="IPR009057">
    <property type="entry name" value="Homeodomain-like_sf"/>
</dbReference>
<dbReference type="Pfam" id="PF00440">
    <property type="entry name" value="TetR_N"/>
    <property type="match status" value="1"/>
</dbReference>
<proteinExistence type="predicted"/>
<keyword evidence="2 4" id="KW-0238">DNA-binding</keyword>
<dbReference type="InterPro" id="IPR050109">
    <property type="entry name" value="HTH-type_TetR-like_transc_reg"/>
</dbReference>
<dbReference type="GO" id="GO:0003700">
    <property type="term" value="F:DNA-binding transcription factor activity"/>
    <property type="evidence" value="ECO:0007669"/>
    <property type="project" value="TreeGrafter"/>
</dbReference>
<feature type="DNA-binding region" description="H-T-H motif" evidence="4">
    <location>
        <begin position="43"/>
        <end position="62"/>
    </location>
</feature>
<evidence type="ECO:0000313" key="6">
    <source>
        <dbReference type="EMBL" id="MBB5430641.1"/>
    </source>
</evidence>
<keyword evidence="3" id="KW-0804">Transcription</keyword>
<dbReference type="EMBL" id="JACHDB010000001">
    <property type="protein sequence ID" value="MBB5430641.1"/>
    <property type="molecule type" value="Genomic_DNA"/>
</dbReference>
<evidence type="ECO:0000313" key="7">
    <source>
        <dbReference type="Proteomes" id="UP000572635"/>
    </source>
</evidence>
<dbReference type="GO" id="GO:0000976">
    <property type="term" value="F:transcription cis-regulatory region binding"/>
    <property type="evidence" value="ECO:0007669"/>
    <property type="project" value="TreeGrafter"/>
</dbReference>
<dbReference type="AlphaFoldDB" id="A0A7W8QJH2"/>
<dbReference type="Pfam" id="PF17918">
    <property type="entry name" value="TetR_C_15"/>
    <property type="match status" value="1"/>
</dbReference>
<keyword evidence="1" id="KW-0805">Transcription regulation</keyword>
<dbReference type="SUPFAM" id="SSF46689">
    <property type="entry name" value="Homeodomain-like"/>
    <property type="match status" value="1"/>
</dbReference>
<evidence type="ECO:0000259" key="5">
    <source>
        <dbReference type="PROSITE" id="PS50977"/>
    </source>
</evidence>
<protein>
    <submittedName>
        <fullName evidence="6">AcrR family transcriptional regulator</fullName>
    </submittedName>
</protein>
<dbReference type="PANTHER" id="PTHR30055">
    <property type="entry name" value="HTH-TYPE TRANSCRIPTIONAL REGULATOR RUTR"/>
    <property type="match status" value="1"/>
</dbReference>
<dbReference type="SUPFAM" id="SSF48498">
    <property type="entry name" value="Tetracyclin repressor-like, C-terminal domain"/>
    <property type="match status" value="1"/>
</dbReference>
<name>A0A7W8QJH2_9ACTN</name>
<dbReference type="Gene3D" id="1.10.10.60">
    <property type="entry name" value="Homeodomain-like"/>
    <property type="match status" value="1"/>
</dbReference>
<evidence type="ECO:0000256" key="1">
    <source>
        <dbReference type="ARBA" id="ARBA00023015"/>
    </source>
</evidence>
<evidence type="ECO:0000256" key="2">
    <source>
        <dbReference type="ARBA" id="ARBA00023125"/>
    </source>
</evidence>
<dbReference type="RefSeq" id="WP_184388664.1">
    <property type="nucleotide sequence ID" value="NZ_BAAAJD010000162.1"/>
</dbReference>
<dbReference type="Gene3D" id="1.10.357.10">
    <property type="entry name" value="Tetracycline Repressor, domain 2"/>
    <property type="match status" value="1"/>
</dbReference>
<dbReference type="Proteomes" id="UP000572635">
    <property type="component" value="Unassembled WGS sequence"/>
</dbReference>
<evidence type="ECO:0000256" key="3">
    <source>
        <dbReference type="ARBA" id="ARBA00023163"/>
    </source>
</evidence>
<sequence length="216" mass="23320">MATETKKAWATREKRDRADSATRAALLAAARTVFERRGYARTTVAGITAEAGVGRATFYVYFASKAEAFAVLAEQVRDRFLAGQDLSGVDAGDPYAVAEATITAYLDAYLDNLAFITVLQHQAITDPRMGALWEEIHGRPRRRSARYTRRLAEEGTADPAASPDAVARAAGGMVAGFATALAADPRDRDRAAAELTAMYIRLLGLPDRPGQRKGRA</sequence>